<dbReference type="PANTHER" id="PTHR11060:SF0">
    <property type="entry name" value="PROTEIN MEMO1"/>
    <property type="match status" value="1"/>
</dbReference>
<accession>A0A0N0BF40</accession>
<evidence type="ECO:0000256" key="1">
    <source>
        <dbReference type="ARBA" id="ARBA00006315"/>
    </source>
</evidence>
<dbReference type="PANTHER" id="PTHR11060">
    <property type="entry name" value="PROTEIN MEMO1"/>
    <property type="match status" value="1"/>
</dbReference>
<evidence type="ECO:0000313" key="3">
    <source>
        <dbReference type="Proteomes" id="UP000053105"/>
    </source>
</evidence>
<sequence>MALIRRATHAGSWYAGSGLDLNKQLEGWLGAADLSHGPARAIIAPHAGYSYCGACAGFAYRQISPVVVSSASIYQTPLYDLHIDQQVYRELEETRHFEWMDLNTDEEEHSIEMQLPFIAKVMEGFKDSFTVIPILVGSLSPEKEALYGRLLAPYMADPQTLFVISSDFCHWGQRFRYTYYDRSYGPIHRSIQNLDKMGMDIIETLNPTMFTDYLKKYGNTICGRHPISVLLQAIHSLKGNTNGQRMNLKFLKYAQSNQCNNMNDSSVSYASASLVLE</sequence>
<proteinExistence type="inferred from homology"/>
<dbReference type="OrthoDB" id="417112at2759"/>
<keyword evidence="3" id="KW-1185">Reference proteome</keyword>
<dbReference type="HAMAP" id="MF_00055">
    <property type="entry name" value="MEMO1"/>
    <property type="match status" value="1"/>
</dbReference>
<dbReference type="STRING" id="166423.A0A0N0BF40"/>
<organism evidence="2 3">
    <name type="scientific">Melipona quadrifasciata</name>
    <dbReference type="NCBI Taxonomy" id="166423"/>
    <lineage>
        <taxon>Eukaryota</taxon>
        <taxon>Metazoa</taxon>
        <taxon>Ecdysozoa</taxon>
        <taxon>Arthropoda</taxon>
        <taxon>Hexapoda</taxon>
        <taxon>Insecta</taxon>
        <taxon>Pterygota</taxon>
        <taxon>Neoptera</taxon>
        <taxon>Endopterygota</taxon>
        <taxon>Hymenoptera</taxon>
        <taxon>Apocrita</taxon>
        <taxon>Aculeata</taxon>
        <taxon>Apoidea</taxon>
        <taxon>Anthophila</taxon>
        <taxon>Apidae</taxon>
        <taxon>Melipona</taxon>
    </lineage>
</organism>
<dbReference type="CDD" id="cd07361">
    <property type="entry name" value="MEMO_like"/>
    <property type="match status" value="1"/>
</dbReference>
<name>A0A0N0BF40_9HYME</name>
<dbReference type="InterPro" id="IPR002737">
    <property type="entry name" value="MEMO1_fam"/>
</dbReference>
<dbReference type="AlphaFoldDB" id="A0A0N0BF40"/>
<dbReference type="Pfam" id="PF01875">
    <property type="entry name" value="Memo"/>
    <property type="match status" value="1"/>
</dbReference>
<dbReference type="Gene3D" id="3.40.830.10">
    <property type="entry name" value="LigB-like"/>
    <property type="match status" value="1"/>
</dbReference>
<dbReference type="NCBIfam" id="TIGR04336">
    <property type="entry name" value="AmmeMemoSam_B"/>
    <property type="match status" value="1"/>
</dbReference>
<dbReference type="Proteomes" id="UP000053105">
    <property type="component" value="Unassembled WGS sequence"/>
</dbReference>
<dbReference type="EMBL" id="KQ435812">
    <property type="protein sequence ID" value="KOX72781.1"/>
    <property type="molecule type" value="Genomic_DNA"/>
</dbReference>
<reference evidence="2 3" key="1">
    <citation type="submission" date="2015-07" db="EMBL/GenBank/DDBJ databases">
        <title>The genome of Melipona quadrifasciata.</title>
        <authorList>
            <person name="Pan H."/>
            <person name="Kapheim K."/>
        </authorList>
    </citation>
    <scope>NUCLEOTIDE SEQUENCE [LARGE SCALE GENOMIC DNA]</scope>
    <source>
        <strain evidence="2">0111107301</strain>
        <tissue evidence="2">Whole body</tissue>
    </source>
</reference>
<gene>
    <name evidence="2" type="ORF">WN51_00721</name>
</gene>
<comment type="similarity">
    <text evidence="1">Belongs to the MEMO1 family.</text>
</comment>
<protein>
    <submittedName>
        <fullName evidence="2">Protein MEMO1</fullName>
    </submittedName>
</protein>
<evidence type="ECO:0000313" key="2">
    <source>
        <dbReference type="EMBL" id="KOX72781.1"/>
    </source>
</evidence>